<protein>
    <submittedName>
        <fullName evidence="2">Beta-glucanase</fullName>
    </submittedName>
</protein>
<feature type="chain" id="PRO_5047147312" evidence="1">
    <location>
        <begin position="24"/>
        <end position="278"/>
    </location>
</feature>
<dbReference type="EMBL" id="JBHTAJ010000075">
    <property type="protein sequence ID" value="MFC7183689.1"/>
    <property type="molecule type" value="Genomic_DNA"/>
</dbReference>
<keyword evidence="3" id="KW-1185">Reference proteome</keyword>
<evidence type="ECO:0000313" key="3">
    <source>
        <dbReference type="Proteomes" id="UP001596435"/>
    </source>
</evidence>
<sequence>MFLHVLASAALLCPLAVATPAGAADHAAGRSSTTALDDTFRRLDLGPGKTWAWQSAAYAQCTSNPGHYKLDHLTTTALGTASGHLTITASPRSDGLWDTGLLTTGDSCDSGGAGAQVRTGGMLLAHVRLPQANTGTWPGLWTWRDGHNEMDVFEWHADYPHTIEFANHVLPPGSGHLYSGPEIGAGRWLWVGALFGAGSVSWYVGTDLNHLVCPYADRLGVGPDFAAYPILNLAVDDGNFHAPPQDGRPATMEADRLVVLTSALPGLPAPAVVDGREG</sequence>
<dbReference type="Proteomes" id="UP001596435">
    <property type="component" value="Unassembled WGS sequence"/>
</dbReference>
<gene>
    <name evidence="2" type="ORF">ACFQMG_29505</name>
</gene>
<dbReference type="InterPro" id="IPR013320">
    <property type="entry name" value="ConA-like_dom_sf"/>
</dbReference>
<comment type="caution">
    <text evidence="2">The sequence shown here is derived from an EMBL/GenBank/DDBJ whole genome shotgun (WGS) entry which is preliminary data.</text>
</comment>
<dbReference type="SUPFAM" id="SSF49899">
    <property type="entry name" value="Concanavalin A-like lectins/glucanases"/>
    <property type="match status" value="1"/>
</dbReference>
<proteinExistence type="predicted"/>
<feature type="signal peptide" evidence="1">
    <location>
        <begin position="1"/>
        <end position="23"/>
    </location>
</feature>
<keyword evidence="1" id="KW-0732">Signal</keyword>
<evidence type="ECO:0000256" key="1">
    <source>
        <dbReference type="SAM" id="SignalP"/>
    </source>
</evidence>
<dbReference type="Gene3D" id="2.60.120.200">
    <property type="match status" value="1"/>
</dbReference>
<accession>A0ABW2G5V8</accession>
<reference evidence="3" key="1">
    <citation type="journal article" date="2019" name="Int. J. Syst. Evol. Microbiol.">
        <title>The Global Catalogue of Microorganisms (GCM) 10K type strain sequencing project: providing services to taxonomists for standard genome sequencing and annotation.</title>
        <authorList>
            <consortium name="The Broad Institute Genomics Platform"/>
            <consortium name="The Broad Institute Genome Sequencing Center for Infectious Disease"/>
            <person name="Wu L."/>
            <person name="Ma J."/>
        </authorList>
    </citation>
    <scope>NUCLEOTIDE SEQUENCE [LARGE SCALE GENOMIC DNA]</scope>
    <source>
        <strain evidence="3">CGMCC 1.12859</strain>
    </source>
</reference>
<evidence type="ECO:0000313" key="2">
    <source>
        <dbReference type="EMBL" id="MFC7183689.1"/>
    </source>
</evidence>
<organism evidence="2 3">
    <name type="scientific">Kitasatospora paranensis</name>
    <dbReference type="NCBI Taxonomy" id="258053"/>
    <lineage>
        <taxon>Bacteria</taxon>
        <taxon>Bacillati</taxon>
        <taxon>Actinomycetota</taxon>
        <taxon>Actinomycetes</taxon>
        <taxon>Kitasatosporales</taxon>
        <taxon>Streptomycetaceae</taxon>
        <taxon>Kitasatospora</taxon>
    </lineage>
</organism>
<name>A0ABW2G5V8_9ACTN</name>
<dbReference type="RefSeq" id="WP_345705721.1">
    <property type="nucleotide sequence ID" value="NZ_BAABKV010000001.1"/>
</dbReference>